<sequence>MSKVLKEMMCALHKKSPDALRESTFVGFLLFDTKFTMILCDLPTSYVCRINHTKTVDLPKEANAICNELSILKAVYQIMDVNIDLEQYKIILPSLTTEGSKRKRRRNGDPTKE</sequence>
<proteinExistence type="predicted"/>
<dbReference type="Proteomes" id="UP000242414">
    <property type="component" value="Unassembled WGS sequence"/>
</dbReference>
<reference evidence="1" key="1">
    <citation type="journal article" date="2016" name="Proc. Natl. Acad. Sci. U.S.A.">
        <title>Lipid metabolic changes in an early divergent fungus govern the establishment of a mutualistic symbiosis with endobacteria.</title>
        <authorList>
            <person name="Lastovetsky O.A."/>
            <person name="Gaspar M.L."/>
            <person name="Mondo S.J."/>
            <person name="LaButti K.M."/>
            <person name="Sandor L."/>
            <person name="Grigoriev I.V."/>
            <person name="Henry S.A."/>
            <person name="Pawlowska T.E."/>
        </authorList>
    </citation>
    <scope>NUCLEOTIDE SEQUENCE [LARGE SCALE GENOMIC DNA]</scope>
    <source>
        <strain evidence="1">ATCC 52814</strain>
    </source>
</reference>
<name>A0A1X0RHU1_RHIZD</name>
<gene>
    <name evidence="1" type="ORF">BCV72DRAFT_246862</name>
</gene>
<evidence type="ECO:0000313" key="1">
    <source>
        <dbReference type="EMBL" id="ORE11576.1"/>
    </source>
</evidence>
<dbReference type="OrthoDB" id="2279666at2759"/>
<dbReference type="VEuPathDB" id="FungiDB:BCV72DRAFT_246862"/>
<accession>A0A1X0RHU1</accession>
<dbReference type="EMBL" id="KV921856">
    <property type="protein sequence ID" value="ORE11576.1"/>
    <property type="molecule type" value="Genomic_DNA"/>
</dbReference>
<dbReference type="AlphaFoldDB" id="A0A1X0RHU1"/>
<organism evidence="1">
    <name type="scientific">Rhizopus microsporus var. microsporus</name>
    <dbReference type="NCBI Taxonomy" id="86635"/>
    <lineage>
        <taxon>Eukaryota</taxon>
        <taxon>Fungi</taxon>
        <taxon>Fungi incertae sedis</taxon>
        <taxon>Mucoromycota</taxon>
        <taxon>Mucoromycotina</taxon>
        <taxon>Mucoromycetes</taxon>
        <taxon>Mucorales</taxon>
        <taxon>Mucorineae</taxon>
        <taxon>Rhizopodaceae</taxon>
        <taxon>Rhizopus</taxon>
    </lineage>
</organism>
<protein>
    <submittedName>
        <fullName evidence="1">Uncharacterized protein</fullName>
    </submittedName>
</protein>